<evidence type="ECO:0000256" key="2">
    <source>
        <dbReference type="ARBA" id="ARBA00022664"/>
    </source>
</evidence>
<evidence type="ECO:0000256" key="6">
    <source>
        <dbReference type="ARBA" id="ARBA00022840"/>
    </source>
</evidence>
<protein>
    <recommendedName>
        <fullName evidence="1">RNA helicase</fullName>
        <ecNumber evidence="1">3.6.4.13</ecNumber>
    </recommendedName>
</protein>
<feature type="domain" description="Helicase C-terminal" evidence="9">
    <location>
        <begin position="309"/>
        <end position="483"/>
    </location>
</feature>
<gene>
    <name evidence="10" type="ORF">TAPDE_001932</name>
</gene>
<dbReference type="Pfam" id="PF00270">
    <property type="entry name" value="DEAD"/>
    <property type="match status" value="1"/>
</dbReference>
<dbReference type="SUPFAM" id="SSF52540">
    <property type="entry name" value="P-loop containing nucleoside triphosphate hydrolases"/>
    <property type="match status" value="1"/>
</dbReference>
<dbReference type="AlphaFoldDB" id="R4XF81"/>
<dbReference type="CDD" id="cd17917">
    <property type="entry name" value="DEXHc_RHA-like"/>
    <property type="match status" value="1"/>
</dbReference>
<dbReference type="Gene3D" id="1.20.120.1080">
    <property type="match status" value="1"/>
</dbReference>
<dbReference type="InterPro" id="IPR011545">
    <property type="entry name" value="DEAD/DEAH_box_helicase_dom"/>
</dbReference>
<dbReference type="EC" id="3.6.4.13" evidence="1"/>
<dbReference type="eggNOG" id="KOG0922">
    <property type="taxonomic scope" value="Eukaryota"/>
</dbReference>
<dbReference type="InterPro" id="IPR002464">
    <property type="entry name" value="DNA/RNA_helicase_DEAH_CS"/>
</dbReference>
<keyword evidence="3" id="KW-0547">Nucleotide-binding</keyword>
<dbReference type="SMART" id="SM00487">
    <property type="entry name" value="DEXDc"/>
    <property type="match status" value="1"/>
</dbReference>
<dbReference type="FunFam" id="3.40.50.300:FF:000145">
    <property type="entry name" value="probable ATP-dependent RNA helicase DHX40"/>
    <property type="match status" value="1"/>
</dbReference>
<dbReference type="Gene3D" id="3.40.50.300">
    <property type="entry name" value="P-loop containing nucleotide triphosphate hydrolases"/>
    <property type="match status" value="2"/>
</dbReference>
<dbReference type="Pfam" id="PF21010">
    <property type="entry name" value="HA2_C"/>
    <property type="match status" value="1"/>
</dbReference>
<keyword evidence="11" id="KW-1185">Reference proteome</keyword>
<sequence>MVKQHFKFDDAPQKDIEQPLEEKAGNVSAPNGSSQAAVNLVQGLTLVHGSYATQEGVHASAKAGPKRKRAVDFFNDDAIEKPSLDGHAVTKGFSYIAQSPAKRQKILESRTNLPIAKHADLLRQKIRENNVIILLGETGSGKSTQLPQFLLQDFSEGCIGVTQPRRVAAINLAKRVSEEMDVQLGKEVGYSIRFDDTSSRQTKIKYLTDGMLLIELLRDPWLSKYSTIILDEAHERTLLTDLLLGFMKLLLKRRIGMKVVVMSATLDAERFSKFFDGAEIVKIEGRTYPVELYYSKISQPDFLDAVLRTVFQLHLGQASGDILVFLTGSDEIENLAKQIRDYSEQLKKDVPHILVLPLYASLPQDQQARVFHATPRNTRKIILATNIAETSITVPGVRYVIDAGLQKIKAFNAKIGFESLEISPVSQSSADQRTGRAGREAPGKCWRMYQEATYKSLDKSAEAEIRRVELSQAILALKARDVDDVIGFPYIEPPSRESIVRALEHLYSLGALDDGGSITTIGKQMSTIPLPPALARVLLASQKEGCVLEIVDIVSCLSVDGVFLDRPDQREEIAESRKKFESVEGDHITLLNVLRAYQEVTEGVSKWCDDSFLDKRALRTVTDIKKQLLQHAVRANMDTTASASAAPPEHILRAFLTGFVSHTAFLSPDGSYRTTTGNSAVSIHPSSVLYGQKVEAIVYHESIFTTRLWVRGVSRIESQWVRDVAPNWAGRRSA</sequence>
<dbReference type="SMART" id="SM00490">
    <property type="entry name" value="HELICc"/>
    <property type="match status" value="1"/>
</dbReference>
<dbReference type="PANTHER" id="PTHR18934">
    <property type="entry name" value="ATP-DEPENDENT RNA HELICASE"/>
    <property type="match status" value="1"/>
</dbReference>
<keyword evidence="6" id="KW-0067">ATP-binding</keyword>
<dbReference type="FunFam" id="3.40.50.300:FF:000615">
    <property type="entry name" value="pre-mRNA-splicing factor ATP-dependent RNA helicase DEAH7"/>
    <property type="match status" value="1"/>
</dbReference>
<dbReference type="Pfam" id="PF07717">
    <property type="entry name" value="OB_NTP_bind"/>
    <property type="match status" value="1"/>
</dbReference>
<keyword evidence="5 10" id="KW-0347">Helicase</keyword>
<dbReference type="Pfam" id="PF04408">
    <property type="entry name" value="WHD_HA2"/>
    <property type="match status" value="1"/>
</dbReference>
<evidence type="ECO:0000256" key="4">
    <source>
        <dbReference type="ARBA" id="ARBA00022801"/>
    </source>
</evidence>
<dbReference type="PROSITE" id="PS51192">
    <property type="entry name" value="HELICASE_ATP_BIND_1"/>
    <property type="match status" value="1"/>
</dbReference>
<dbReference type="GO" id="GO:0006397">
    <property type="term" value="P:mRNA processing"/>
    <property type="evidence" value="ECO:0007669"/>
    <property type="project" value="UniProtKB-KW"/>
</dbReference>
<dbReference type="InterPro" id="IPR027417">
    <property type="entry name" value="P-loop_NTPase"/>
</dbReference>
<evidence type="ECO:0000256" key="7">
    <source>
        <dbReference type="ARBA" id="ARBA00047984"/>
    </source>
</evidence>
<evidence type="ECO:0000313" key="10">
    <source>
        <dbReference type="EMBL" id="CCG82017.1"/>
    </source>
</evidence>
<accession>R4XF81</accession>
<keyword evidence="2" id="KW-0507">mRNA processing</keyword>
<dbReference type="GO" id="GO:0045943">
    <property type="term" value="P:positive regulation of transcription by RNA polymerase I"/>
    <property type="evidence" value="ECO:0007669"/>
    <property type="project" value="TreeGrafter"/>
</dbReference>
<dbReference type="PROSITE" id="PS00690">
    <property type="entry name" value="DEAH_ATP_HELICASE"/>
    <property type="match status" value="1"/>
</dbReference>
<dbReference type="InterPro" id="IPR048333">
    <property type="entry name" value="HA2_WH"/>
</dbReference>
<proteinExistence type="predicted"/>
<evidence type="ECO:0000259" key="9">
    <source>
        <dbReference type="PROSITE" id="PS51194"/>
    </source>
</evidence>
<dbReference type="Pfam" id="PF00271">
    <property type="entry name" value="Helicase_C"/>
    <property type="match status" value="1"/>
</dbReference>
<evidence type="ECO:0000256" key="5">
    <source>
        <dbReference type="ARBA" id="ARBA00022806"/>
    </source>
</evidence>
<organism evidence="10 11">
    <name type="scientific">Taphrina deformans (strain PYCC 5710 / ATCC 11124 / CBS 356.35 / IMI 108563 / JCM 9778 / NBRC 8474)</name>
    <name type="common">Peach leaf curl fungus</name>
    <name type="synonym">Lalaria deformans</name>
    <dbReference type="NCBI Taxonomy" id="1097556"/>
    <lineage>
        <taxon>Eukaryota</taxon>
        <taxon>Fungi</taxon>
        <taxon>Dikarya</taxon>
        <taxon>Ascomycota</taxon>
        <taxon>Taphrinomycotina</taxon>
        <taxon>Taphrinomycetes</taxon>
        <taxon>Taphrinales</taxon>
        <taxon>Taphrinaceae</taxon>
        <taxon>Taphrina</taxon>
    </lineage>
</organism>
<evidence type="ECO:0000256" key="3">
    <source>
        <dbReference type="ARBA" id="ARBA00022741"/>
    </source>
</evidence>
<dbReference type="SMART" id="SM00847">
    <property type="entry name" value="HA2"/>
    <property type="match status" value="1"/>
</dbReference>
<dbReference type="STRING" id="1097556.R4XF81"/>
<dbReference type="Proteomes" id="UP000013776">
    <property type="component" value="Unassembled WGS sequence"/>
</dbReference>
<dbReference type="GO" id="GO:0005681">
    <property type="term" value="C:spliceosomal complex"/>
    <property type="evidence" value="ECO:0007669"/>
    <property type="project" value="UniProtKB-ARBA"/>
</dbReference>
<dbReference type="InterPro" id="IPR014001">
    <property type="entry name" value="Helicase_ATP-bd"/>
</dbReference>
<dbReference type="GO" id="GO:0003724">
    <property type="term" value="F:RNA helicase activity"/>
    <property type="evidence" value="ECO:0007669"/>
    <property type="project" value="UniProtKB-EC"/>
</dbReference>
<comment type="catalytic activity">
    <reaction evidence="7">
        <text>ATP + H2O = ADP + phosphate + H(+)</text>
        <dbReference type="Rhea" id="RHEA:13065"/>
        <dbReference type="ChEBI" id="CHEBI:15377"/>
        <dbReference type="ChEBI" id="CHEBI:15378"/>
        <dbReference type="ChEBI" id="CHEBI:30616"/>
        <dbReference type="ChEBI" id="CHEBI:43474"/>
        <dbReference type="ChEBI" id="CHEBI:456216"/>
        <dbReference type="EC" id="3.6.4.13"/>
    </reaction>
</comment>
<dbReference type="CDD" id="cd18791">
    <property type="entry name" value="SF2_C_RHA"/>
    <property type="match status" value="1"/>
</dbReference>
<feature type="domain" description="Helicase ATP-binding" evidence="8">
    <location>
        <begin position="123"/>
        <end position="284"/>
    </location>
</feature>
<dbReference type="GO" id="GO:0005730">
    <property type="term" value="C:nucleolus"/>
    <property type="evidence" value="ECO:0007669"/>
    <property type="project" value="UniProtKB-ARBA"/>
</dbReference>
<dbReference type="InterPro" id="IPR011709">
    <property type="entry name" value="DEAD-box_helicase_OB_fold"/>
</dbReference>
<comment type="caution">
    <text evidence="10">The sequence shown here is derived from an EMBL/GenBank/DDBJ whole genome shotgun (WGS) entry which is preliminary data.</text>
</comment>
<dbReference type="EMBL" id="CAHR02000066">
    <property type="protein sequence ID" value="CCG82017.1"/>
    <property type="molecule type" value="Genomic_DNA"/>
</dbReference>
<name>R4XF81_TAPDE</name>
<evidence type="ECO:0000313" key="11">
    <source>
        <dbReference type="Proteomes" id="UP000013776"/>
    </source>
</evidence>
<dbReference type="PANTHER" id="PTHR18934:SF118">
    <property type="entry name" value="ATP-DEPENDENT RNA HELICASE DHX33"/>
    <property type="match status" value="1"/>
</dbReference>
<evidence type="ECO:0000259" key="8">
    <source>
        <dbReference type="PROSITE" id="PS51192"/>
    </source>
</evidence>
<evidence type="ECO:0000256" key="1">
    <source>
        <dbReference type="ARBA" id="ARBA00012552"/>
    </source>
</evidence>
<dbReference type="GO" id="GO:0005524">
    <property type="term" value="F:ATP binding"/>
    <property type="evidence" value="ECO:0007669"/>
    <property type="project" value="UniProtKB-KW"/>
</dbReference>
<dbReference type="OrthoDB" id="10253254at2759"/>
<dbReference type="GO" id="GO:0003725">
    <property type="term" value="F:double-stranded RNA binding"/>
    <property type="evidence" value="ECO:0007669"/>
    <property type="project" value="TreeGrafter"/>
</dbReference>
<dbReference type="InterPro" id="IPR001650">
    <property type="entry name" value="Helicase_C-like"/>
</dbReference>
<dbReference type="InterPro" id="IPR007502">
    <property type="entry name" value="Helicase-assoc_dom"/>
</dbReference>
<keyword evidence="4" id="KW-0378">Hydrolase</keyword>
<reference evidence="10 11" key="1">
    <citation type="journal article" date="2013" name="MBio">
        <title>Genome sequencing of the plant pathogen Taphrina deformans, the causal agent of peach leaf curl.</title>
        <authorList>
            <person name="Cisse O.H."/>
            <person name="Almeida J.M.G.C.F."/>
            <person name="Fonseca A."/>
            <person name="Kumar A.A."/>
            <person name="Salojaervi J."/>
            <person name="Overmyer K."/>
            <person name="Hauser P.M."/>
            <person name="Pagni M."/>
        </authorList>
    </citation>
    <scope>NUCLEOTIDE SEQUENCE [LARGE SCALE GENOMIC DNA]</scope>
    <source>
        <strain evidence="11">PYCC 5710 / ATCC 11124 / CBS 356.35 / IMI 108563 / JCM 9778 / NBRC 8474</strain>
    </source>
</reference>
<dbReference type="PROSITE" id="PS51194">
    <property type="entry name" value="HELICASE_CTER"/>
    <property type="match status" value="1"/>
</dbReference>
<dbReference type="GO" id="GO:0016787">
    <property type="term" value="F:hydrolase activity"/>
    <property type="evidence" value="ECO:0007669"/>
    <property type="project" value="UniProtKB-KW"/>
</dbReference>